<feature type="signal peptide" evidence="6">
    <location>
        <begin position="1"/>
        <end position="22"/>
    </location>
</feature>
<dbReference type="InterPro" id="IPR016201">
    <property type="entry name" value="PSI"/>
</dbReference>
<keyword evidence="2" id="KW-0325">Glycoprotein</keyword>
<dbReference type="PRINTS" id="PR00011">
    <property type="entry name" value="EGFLAMININ"/>
</dbReference>
<keyword evidence="5" id="KW-0812">Transmembrane</keyword>
<dbReference type="InterPro" id="IPR000859">
    <property type="entry name" value="CUB_dom"/>
</dbReference>
<evidence type="ECO:0000256" key="4">
    <source>
        <dbReference type="SAM" id="MobiDB-lite"/>
    </source>
</evidence>
<evidence type="ECO:0000256" key="5">
    <source>
        <dbReference type="SAM" id="Phobius"/>
    </source>
</evidence>
<keyword evidence="5" id="KW-1133">Transmembrane helix</keyword>
<dbReference type="CDD" id="cd00055">
    <property type="entry name" value="EGF_Lam"/>
    <property type="match status" value="1"/>
</dbReference>
<dbReference type="InterPro" id="IPR000742">
    <property type="entry name" value="EGF"/>
</dbReference>
<feature type="domain" description="CUB" evidence="7">
    <location>
        <begin position="140"/>
        <end position="252"/>
    </location>
</feature>
<feature type="disulfide bond" evidence="3">
    <location>
        <begin position="1628"/>
        <end position="1637"/>
    </location>
</feature>
<keyword evidence="10" id="KW-1185">Reference proteome</keyword>
<gene>
    <name evidence="9" type="ORF">PAPYR_3581</name>
</gene>
<dbReference type="PROSITE" id="PS00022">
    <property type="entry name" value="EGF_1"/>
    <property type="match status" value="2"/>
</dbReference>
<dbReference type="PANTHER" id="PTHR24035:SF109">
    <property type="entry name" value="PROTEIN DRAPER"/>
    <property type="match status" value="1"/>
</dbReference>
<dbReference type="SMART" id="SM00042">
    <property type="entry name" value="CUB"/>
    <property type="match status" value="2"/>
</dbReference>
<dbReference type="PROSITE" id="PS01180">
    <property type="entry name" value="CUB"/>
    <property type="match status" value="2"/>
</dbReference>
<feature type="disulfide bond" evidence="3">
    <location>
        <begin position="2084"/>
        <end position="2093"/>
    </location>
</feature>
<dbReference type="PROSITE" id="PS50026">
    <property type="entry name" value="EGF_3"/>
    <property type="match status" value="2"/>
</dbReference>
<feature type="transmembrane region" description="Helical" evidence="5">
    <location>
        <begin position="3093"/>
        <end position="3115"/>
    </location>
</feature>
<dbReference type="PROSITE" id="PS01186">
    <property type="entry name" value="EGF_2"/>
    <property type="match status" value="3"/>
</dbReference>
<dbReference type="InterPro" id="IPR035914">
    <property type="entry name" value="Sperma_CUB_dom_sf"/>
</dbReference>
<feature type="domain" description="EGF-like" evidence="8">
    <location>
        <begin position="2061"/>
        <end position="2094"/>
    </location>
</feature>
<reference evidence="9" key="1">
    <citation type="journal article" date="2022" name="bioRxiv">
        <title>Genomics of Preaxostyla Flagellates Illuminates Evolutionary Transitions and the Path Towards Mitochondrial Loss.</title>
        <authorList>
            <person name="Novak L.V.F."/>
            <person name="Treitli S.C."/>
            <person name="Pyrih J."/>
            <person name="Halakuc P."/>
            <person name="Pipaliya S.V."/>
            <person name="Vacek V."/>
            <person name="Brzon O."/>
            <person name="Soukal P."/>
            <person name="Eme L."/>
            <person name="Dacks J.B."/>
            <person name="Karnkowska A."/>
            <person name="Elias M."/>
            <person name="Hampl V."/>
        </authorList>
    </citation>
    <scope>NUCLEOTIDE SEQUENCE</scope>
    <source>
        <strain evidence="9">RCP-MX</strain>
    </source>
</reference>
<dbReference type="PANTHER" id="PTHR24035">
    <property type="entry name" value="MULTIPLE EPIDERMAL GROWTH FACTOR-LIKE DOMAINS PROTEIN"/>
    <property type="match status" value="1"/>
</dbReference>
<dbReference type="Pfam" id="PF00431">
    <property type="entry name" value="CUB"/>
    <property type="match status" value="2"/>
</dbReference>
<feature type="compositionally biased region" description="Pro residues" evidence="4">
    <location>
        <begin position="2545"/>
        <end position="2563"/>
    </location>
</feature>
<feature type="region of interest" description="Disordered" evidence="4">
    <location>
        <begin position="2536"/>
        <end position="2569"/>
    </location>
</feature>
<keyword evidence="3" id="KW-0245">EGF-like domain</keyword>
<feature type="disulfide bond" evidence="3">
    <location>
        <begin position="2065"/>
        <end position="2075"/>
    </location>
</feature>
<evidence type="ECO:0000259" key="8">
    <source>
        <dbReference type="PROSITE" id="PS50026"/>
    </source>
</evidence>
<feature type="transmembrane region" description="Helical" evidence="5">
    <location>
        <begin position="3026"/>
        <end position="3053"/>
    </location>
</feature>
<evidence type="ECO:0000256" key="1">
    <source>
        <dbReference type="ARBA" id="ARBA00023157"/>
    </source>
</evidence>
<accession>A0ABQ8UP16</accession>
<dbReference type="Gene3D" id="2.60.120.290">
    <property type="entry name" value="Spermadhesin, CUB domain"/>
    <property type="match status" value="2"/>
</dbReference>
<sequence length="3550" mass="373965">MRPVLPWLFLCLVALLPAVTSGTCLIASGGSVLTSATGNFTVTASDYQNDQECDWYLSPILTASQTLSIWFSSFDTELNYDLVKILGADGSTLAQFSGTTTTTTIVYSTPVTIRFTSDSSVTKNGFTVNWFVASTVAEMCSGTVTATASSGTITDGSTTQYMNSMSCSWVIAPVGMSTTDRIRIHFTELDTESGADFVTIYDGPTASSAVLGTYSGSRVPVDVAGSGISMLVTWASDAQNVAGGFTLQYSVVAGDTVTCSVGPTSVLSASSGAFGSGPAWYTNKDCSWLLAPTPRPPTGHWPTPFTRPFPGCLWLGWPLPRGSDARSQFYLALGDRLTSQPPSALWFFLVPPLDRHPKPIGIPAHPSSHPPPSPSQVYDGSSATSPTLFTLDGADRDMFTEGPAMLVGGGPQLFLHMAGLSGRTMPGFTAAYESLPVSCNLTDAGTHTDASGVIALSACKAPRLPDLRFRLNATDRAASSPLLSRSFISGLTRTFADVLVYEGHGTTGTRLRTIDSTANGGALSFTTTSGAAMTVLVRTIYEGSSVSLGYSLEAAAPAALTRGVVGSSPAHDNVHAALTRGAWWAPLPKHGGSRVCVVGSLAPAAPPHIWISSRIPATLPANCYQLDCGGCLAAVSTAGCVWCEDTFPGRCAPANESCAARSMSCLAFTRPTSLTSVIGGDSLDLAWSSKAASTVSFFYSGSDGSSVNLGPYDNTAGSGSASFVPPVASSSAVITGVLLAQFGAHTDAISFQVVPNDPALVVSQFTVETPTLTELPTSAYSQDGHLMNIALRLTAPSNLPLGFKAEVISPLTGEVLAESPWSNFEWVSVALWNWAGQFQLRLSDPAGIQPSLTSAWSLAVTECAFREENYLQSPISKPASVGAFTGYPTSSVAAGQRVTVSFAATCTCPALWYRVTLRNADTGEVAQDLPSGPVEPQGSFEKSIDWVVPSGLSGSHHFELRCLDLNEYAIDTTPAFVTEGCTSERRLVLVSPGASDTFSAGSLMTFAWQQVCGFDAELEVTVTMHITYVFGLLDVTSSVAPLFYYTYLTATPFSVLSPLSDGTTIAQRYRPFDILWRTGLDCPVAIALLDQSTGATTPIASGTRGTVDPADEALYASNPKANIRFHYSWNVPGSLVAGRRYAIKVSNGTQWAVSGAFSACSFTLSELGQTSYTGGDTLPIGWHTECPTGAALSLAVMRPVASGALRTEIASIASPADGRFPSWGRCPFLAVVLVVSMSSVVSMSVWGRIHLVRGFVHLGGDDPSSCLSPFRGGRTGSDGTYQWTIPADFSGSSLYISATWAAYSATTATTPGFRVTSRLAYTVVDTTGVSLFASLPIVRRFQVTGPTGTTACNMAESWLNYFDFSLTLSTSPVAFTYTPSSALSVCDAGDYVVSFDSAISSGQYTLGIAFKGVAQTPVSFSKFNLATDISMTTSTAAFPTSAAVGQTLIVPFTARTSSGALMPCRPGSALLTAADGSIRPLLRQGSNRGGMPLANMTQLSTDCLGDRAFPLVFTPAATGLVTYSVCFYPNGLLAQYSCIDVNVTIIDPCSDARSCSECAGRQSCGWCASTLSCLRMDSALLLTDTPAACPVAVNWQPKPSMCGQEVRTCPNGCSGHGTCDTTSRTCQCTGGYTGTDCSHSPALWQWIEDGTLPLDTPLILDERFAIGAPADTRPRLAVLDLNNGLSIIERVESADSADWSLSAQAPLSDLDLRTVIAAFDGVTVVLYSAIADDLTAYSVVGDTIVSAALPRNLVYTLGGYENSLVAVAASQAVGQLLLVDGTLVGSLATGELITMERSPDGTFALTSQMALGPYAIALSLTRFVGGNQRLLLRNGTALHLYTRTAWAAWTEVSAAANLPQTKCQTSWYHPVLSGSLAKGFVSGFPRVPCALYAPGLFVYFTSKTATLTAVEVSFYRQSAGGRQFVRGDAGAWTRVQSTQLSLLDTPLVLDTDDTGAVPFSVLTTDGGIRAAVRYASPPAAVGEYPLMEHQGYWVSTLKGRTYQRVATAGYMLRRQPSSPEYTLYKRVHACPEDCSGIAHGTCNTATGVCQCFGNYTGTTCATPVCPDACSGHGTCDPATAQCVCAEGWASANCGRRSCPSSSLGECNGGGGICNIETGACLCPLGFTGVDCASHHGVAWQLAQQVPVDEYFKAPFAFLGESVATLVPVTVGTVAKARLSIYTQVGSHLTVANRWLLEPPTDPAAVGFSNQFGADVRTLWSLLGTRLVTAFALTNSFTVWALDPATGTFTHERTVTMCDTTMQVAQVAVGVQGVVFVMTLQSSDPAIYSLNTNGWVEGCATKGASAAAAAAAAASGTTQVGRVSASTDGTIVTVYRRINNQPQITIYQLDASSTAPKYTTQSFALESPPLGLLSSTHIFVWSLRYFRTFHYSTAAGAWVEAAPTGLAYMSGSTVGVQALTFNPTTTRLVMTLSDKVLVYLWRASSQAWEESDSVTTQATFALYYASADEVTLLSAGEEVALYRPGPPQLGIATTTTSHHNHHNQPPVTFVLSLLPLWFLFYFPVTSFLLYTTQPTATTNHHNRHQPPQPPTPTTNHNQPPPQPPSLARTSRHARHIIPPMLPRRLNSVPTAFVAASKRPGGNPSPFPNDCGRILMIFVCGAVWNDSAPRTTLPRHPLPCLPACLCSCPPHPLTFTPAVAEYMGSVSPGQDIESATGQLITIPSSGYVQFNVPIGAADHVGDEEYSVRMMATPTEGAPKVAFTLTAFQPGTGASVSATSTPGSPCVVDLFAPFVMAGTWAVRLEPHGTTGSSIPVRFVKGANALGFASAAASNRLGGWGWSSAQETPAIRTVDALGAASGRQLLTDAYDWSSLTIGSDVSVQFKVSADQPVEVVVQRGPTKSDAITAFSEAATTATLLASAPCNATGRWWVGVRRSASTTVPRYTLTSSSLSTECPFGARAAANTTLALPTHTPLFQNSAQQGDKVPDSSRSAVPAWDLVRSGLMCTIPEILIEYRPVCRAVPPGLRLHMGAALAAPVSLCLSIQTTHRAAFGGYFGCRCCSLAPQVLWARITFVLAVVAVGVAYIVLLAMFMSFRCGRRFMMRLHTNLDLLYSDKHHVPDHTVSIGHQTCEGGVGMVLTVLVMVAVAGAIVMPRIYGTYYISVDVSPGFNGQATSAFPVALNMTAVFEGALSPCVTSTGACDPTYVNAVLYRLEPYHPDNVSMACNGGPALRYCSVSWFCTNCSYADSTAYIRLELPSGTGANGAVYATRIRYALQAASVNYPADTHTFEDVLEAPRGGVFLGGTGLAAEVDATAPSAVVAVVTPTVYQYTSEPIAIPDSYKAGSLVGVNHDLLSHSSGNSATLAELQSRLKAGAKENLGVALKVTFEMSTSQTVKTISPTIGWLDSISSVAGMLSMILTIGAVCLSQYEARVDTVLSLLGRYCCCCCNCLCDCRKQVKDTTMIRLQAILKGAESQALLQALVDRMIMMDAAAREEVDGAVEMKTVVTGVARPPKDEPMMMSPPPLFAPVPSTSTPMASPSPVPSAYMAAQSPVPSPSPRAASSRASTPTPTPTPTPTSLQPVPSVLQTSC</sequence>
<feature type="region of interest" description="Disordered" evidence="4">
    <location>
        <begin position="3490"/>
        <end position="3550"/>
    </location>
</feature>
<proteinExistence type="predicted"/>
<evidence type="ECO:0000256" key="3">
    <source>
        <dbReference type="PROSITE-ProRule" id="PRU00076"/>
    </source>
</evidence>
<comment type="caution">
    <text evidence="9">The sequence shown here is derived from an EMBL/GenBank/DDBJ whole genome shotgun (WGS) entry which is preliminary data.</text>
</comment>
<feature type="disulfide bond" evidence="3">
    <location>
        <begin position="1609"/>
        <end position="1619"/>
    </location>
</feature>
<evidence type="ECO:0000256" key="6">
    <source>
        <dbReference type="SAM" id="SignalP"/>
    </source>
</evidence>
<feature type="compositionally biased region" description="Low complexity" evidence="4">
    <location>
        <begin position="3490"/>
        <end position="3528"/>
    </location>
</feature>
<comment type="caution">
    <text evidence="3">Lacks conserved residue(s) required for the propagation of feature annotation.</text>
</comment>
<name>A0ABQ8UP16_9EUKA</name>
<dbReference type="InterPro" id="IPR002049">
    <property type="entry name" value="LE_dom"/>
</dbReference>
<dbReference type="InterPro" id="IPR052108">
    <property type="entry name" value="MEGF/SIB"/>
</dbReference>
<evidence type="ECO:0000313" key="9">
    <source>
        <dbReference type="EMBL" id="KAJ4460192.1"/>
    </source>
</evidence>
<keyword evidence="1 3" id="KW-1015">Disulfide bond</keyword>
<keyword evidence="5" id="KW-0472">Membrane</keyword>
<dbReference type="SUPFAM" id="SSF49854">
    <property type="entry name" value="Spermadhesin, CUB domain"/>
    <property type="match status" value="2"/>
</dbReference>
<dbReference type="Proteomes" id="UP001141327">
    <property type="component" value="Unassembled WGS sequence"/>
</dbReference>
<feature type="domain" description="EGF-like" evidence="8">
    <location>
        <begin position="1605"/>
        <end position="1638"/>
    </location>
</feature>
<keyword evidence="6" id="KW-0732">Signal</keyword>
<evidence type="ECO:0000313" key="10">
    <source>
        <dbReference type="Proteomes" id="UP001141327"/>
    </source>
</evidence>
<protein>
    <submittedName>
        <fullName evidence="9">Exoskeleton protein RP43</fullName>
    </submittedName>
</protein>
<dbReference type="EMBL" id="JAPMOS010000014">
    <property type="protein sequence ID" value="KAJ4460192.1"/>
    <property type="molecule type" value="Genomic_DNA"/>
</dbReference>
<dbReference type="Gene3D" id="2.10.25.10">
    <property type="entry name" value="Laminin"/>
    <property type="match status" value="2"/>
</dbReference>
<organism evidence="9 10">
    <name type="scientific">Paratrimastix pyriformis</name>
    <dbReference type="NCBI Taxonomy" id="342808"/>
    <lineage>
        <taxon>Eukaryota</taxon>
        <taxon>Metamonada</taxon>
        <taxon>Preaxostyla</taxon>
        <taxon>Paratrimastigidae</taxon>
        <taxon>Paratrimastix</taxon>
    </lineage>
</organism>
<feature type="domain" description="CUB" evidence="7">
    <location>
        <begin position="28"/>
        <end position="133"/>
    </location>
</feature>
<dbReference type="CDD" id="cd00041">
    <property type="entry name" value="CUB"/>
    <property type="match status" value="2"/>
</dbReference>
<dbReference type="SMART" id="SM00181">
    <property type="entry name" value="EGF"/>
    <property type="match status" value="4"/>
</dbReference>
<evidence type="ECO:0000259" key="7">
    <source>
        <dbReference type="PROSITE" id="PS01180"/>
    </source>
</evidence>
<feature type="chain" id="PRO_5046661421" evidence="6">
    <location>
        <begin position="23"/>
        <end position="3550"/>
    </location>
</feature>
<evidence type="ECO:0000256" key="2">
    <source>
        <dbReference type="ARBA" id="ARBA00023180"/>
    </source>
</evidence>
<dbReference type="SMART" id="SM00423">
    <property type="entry name" value="PSI"/>
    <property type="match status" value="2"/>
</dbReference>
<feature type="region of interest" description="Disordered" evidence="4">
    <location>
        <begin position="359"/>
        <end position="382"/>
    </location>
</feature>